<dbReference type="InterPro" id="IPR021359">
    <property type="entry name" value="DUF2812"/>
</dbReference>
<keyword evidence="1" id="KW-1133">Transmembrane helix</keyword>
<evidence type="ECO:0000256" key="1">
    <source>
        <dbReference type="SAM" id="Phobius"/>
    </source>
</evidence>
<feature type="transmembrane region" description="Helical" evidence="1">
    <location>
        <begin position="161"/>
        <end position="182"/>
    </location>
</feature>
<reference evidence="2 3" key="1">
    <citation type="submission" date="2019-07" db="EMBL/GenBank/DDBJ databases">
        <title>Genomic Encyclopedia of Type Strains, Phase I: the one thousand microbial genomes (KMG-I) project.</title>
        <authorList>
            <person name="Kyrpides N."/>
        </authorList>
    </citation>
    <scope>NUCLEOTIDE SEQUENCE [LARGE SCALE GENOMIC DNA]</scope>
    <source>
        <strain evidence="2 3">DSM 13558</strain>
    </source>
</reference>
<accession>A0A562JE75</accession>
<feature type="transmembrane region" description="Helical" evidence="1">
    <location>
        <begin position="124"/>
        <end position="141"/>
    </location>
</feature>
<proteinExistence type="predicted"/>
<dbReference type="AlphaFoldDB" id="A0A562JE75"/>
<dbReference type="Proteomes" id="UP000315343">
    <property type="component" value="Unassembled WGS sequence"/>
</dbReference>
<feature type="transmembrane region" description="Helical" evidence="1">
    <location>
        <begin position="203"/>
        <end position="221"/>
    </location>
</feature>
<dbReference type="EMBL" id="VLKH01000003">
    <property type="protein sequence ID" value="TWH81461.1"/>
    <property type="molecule type" value="Genomic_DNA"/>
</dbReference>
<dbReference type="OrthoDB" id="1650893at2"/>
<gene>
    <name evidence="2" type="ORF">LY60_01211</name>
</gene>
<evidence type="ECO:0000313" key="2">
    <source>
        <dbReference type="EMBL" id="TWH81461.1"/>
    </source>
</evidence>
<protein>
    <submittedName>
        <fullName evidence="2">Uncharacterized protein DUF2812</fullName>
    </submittedName>
</protein>
<dbReference type="Pfam" id="PF11193">
    <property type="entry name" value="DUF2812"/>
    <property type="match status" value="1"/>
</dbReference>
<keyword evidence="3" id="KW-1185">Reference proteome</keyword>
<keyword evidence="1" id="KW-0472">Membrane</keyword>
<dbReference type="RefSeq" id="WP_145081274.1">
    <property type="nucleotide sequence ID" value="NZ_VLKH01000003.1"/>
</dbReference>
<comment type="caution">
    <text evidence="2">The sequence shown here is derived from an EMBL/GenBank/DDBJ whole genome shotgun (WGS) entry which is preliminary data.</text>
</comment>
<sequence length="222" mass="25676">MSDTKYLIFPYITIYDYKSIEDNLTTMAAQGWRTESIGPFLWTFKRSEPSNKKFFAFYTSNSKYESASTEEQKLLEELCVKGGWEKEFQWKNMHVFIADHDAMPLEIDEAIKLENIYKNMKKTFIPNGTIVLILMLLIAFINGKKYFGNSPYSDEKTIWAFLLNIYGAFLVGASLLGYLFWIKFSKKKISEGGTCVSTKWFRKILILLLVGFVATSIGILLY</sequence>
<name>A0A562JE75_9FIRM</name>
<evidence type="ECO:0000313" key="3">
    <source>
        <dbReference type="Proteomes" id="UP000315343"/>
    </source>
</evidence>
<organism evidence="2 3">
    <name type="scientific">Sedimentibacter saalensis</name>
    <dbReference type="NCBI Taxonomy" id="130788"/>
    <lineage>
        <taxon>Bacteria</taxon>
        <taxon>Bacillati</taxon>
        <taxon>Bacillota</taxon>
        <taxon>Tissierellia</taxon>
        <taxon>Sedimentibacter</taxon>
    </lineage>
</organism>
<keyword evidence="1" id="KW-0812">Transmembrane</keyword>